<keyword evidence="1" id="KW-1185">Reference proteome</keyword>
<dbReference type="Proteomes" id="UP000887574">
    <property type="component" value="Unplaced"/>
</dbReference>
<evidence type="ECO:0000313" key="1">
    <source>
        <dbReference type="Proteomes" id="UP000887574"/>
    </source>
</evidence>
<dbReference type="AlphaFoldDB" id="A0A915EJ69"/>
<dbReference type="WBParaSite" id="jg6883">
    <property type="protein sequence ID" value="jg6883"/>
    <property type="gene ID" value="jg6883"/>
</dbReference>
<evidence type="ECO:0000313" key="2">
    <source>
        <dbReference type="WBParaSite" id="jg6883"/>
    </source>
</evidence>
<accession>A0A915EJ69</accession>
<proteinExistence type="predicted"/>
<organism evidence="1 2">
    <name type="scientific">Ditylenchus dipsaci</name>
    <dbReference type="NCBI Taxonomy" id="166011"/>
    <lineage>
        <taxon>Eukaryota</taxon>
        <taxon>Metazoa</taxon>
        <taxon>Ecdysozoa</taxon>
        <taxon>Nematoda</taxon>
        <taxon>Chromadorea</taxon>
        <taxon>Rhabditida</taxon>
        <taxon>Tylenchina</taxon>
        <taxon>Tylenchomorpha</taxon>
        <taxon>Sphaerularioidea</taxon>
        <taxon>Anguinidae</taxon>
        <taxon>Anguininae</taxon>
        <taxon>Ditylenchus</taxon>
    </lineage>
</organism>
<protein>
    <submittedName>
        <fullName evidence="2">Uncharacterized protein</fullName>
    </submittedName>
</protein>
<reference evidence="2" key="1">
    <citation type="submission" date="2022-11" db="UniProtKB">
        <authorList>
            <consortium name="WormBaseParasite"/>
        </authorList>
    </citation>
    <scope>IDENTIFICATION</scope>
</reference>
<sequence>MSLNSSPCTSSDCPSPVANNALAAGENTMLTQLSLMAAHFKQIHNQQHHSYFNESGSQTNGFYDNSSSSPQEDLIDDDDQENELFDSNIVDSTTSTTLPLFTTNIIPTTTNISNWMYQVADVYSSNAPFAELRKLQYSIFGWMYALAVGHFFEDLCLNRKPTDV</sequence>
<name>A0A915EJ69_9BILA</name>